<gene>
    <name evidence="1" type="ORF">F4820DRAFT_441027</name>
</gene>
<organism evidence="1 2">
    <name type="scientific">Hypoxylon rubiginosum</name>
    <dbReference type="NCBI Taxonomy" id="110542"/>
    <lineage>
        <taxon>Eukaryota</taxon>
        <taxon>Fungi</taxon>
        <taxon>Dikarya</taxon>
        <taxon>Ascomycota</taxon>
        <taxon>Pezizomycotina</taxon>
        <taxon>Sordariomycetes</taxon>
        <taxon>Xylariomycetidae</taxon>
        <taxon>Xylariales</taxon>
        <taxon>Hypoxylaceae</taxon>
        <taxon>Hypoxylon</taxon>
    </lineage>
</organism>
<proteinExistence type="predicted"/>
<dbReference type="Proteomes" id="UP001497700">
    <property type="component" value="Unassembled WGS sequence"/>
</dbReference>
<evidence type="ECO:0000313" key="2">
    <source>
        <dbReference type="Proteomes" id="UP001497700"/>
    </source>
</evidence>
<comment type="caution">
    <text evidence="1">The sequence shown here is derived from an EMBL/GenBank/DDBJ whole genome shotgun (WGS) entry which is preliminary data.</text>
</comment>
<keyword evidence="2" id="KW-1185">Reference proteome</keyword>
<reference evidence="1 2" key="1">
    <citation type="journal article" date="2022" name="New Phytol.">
        <title>Ecological generalism drives hyperdiversity of secondary metabolite gene clusters in xylarialean endophytes.</title>
        <authorList>
            <person name="Franco M.E.E."/>
            <person name="Wisecaver J.H."/>
            <person name="Arnold A.E."/>
            <person name="Ju Y.M."/>
            <person name="Slot J.C."/>
            <person name="Ahrendt S."/>
            <person name="Moore L.P."/>
            <person name="Eastman K.E."/>
            <person name="Scott K."/>
            <person name="Konkel Z."/>
            <person name="Mondo S.J."/>
            <person name="Kuo A."/>
            <person name="Hayes R.D."/>
            <person name="Haridas S."/>
            <person name="Andreopoulos B."/>
            <person name="Riley R."/>
            <person name="LaButti K."/>
            <person name="Pangilinan J."/>
            <person name="Lipzen A."/>
            <person name="Amirebrahimi M."/>
            <person name="Yan J."/>
            <person name="Adam C."/>
            <person name="Keymanesh K."/>
            <person name="Ng V."/>
            <person name="Louie K."/>
            <person name="Northen T."/>
            <person name="Drula E."/>
            <person name="Henrissat B."/>
            <person name="Hsieh H.M."/>
            <person name="Youens-Clark K."/>
            <person name="Lutzoni F."/>
            <person name="Miadlikowska J."/>
            <person name="Eastwood D.C."/>
            <person name="Hamelin R.C."/>
            <person name="Grigoriev I.V."/>
            <person name="U'Ren J.M."/>
        </authorList>
    </citation>
    <scope>NUCLEOTIDE SEQUENCE [LARGE SCALE GENOMIC DNA]</scope>
    <source>
        <strain evidence="1 2">CBS 119005</strain>
    </source>
</reference>
<name>A0ACB9YII2_9PEZI</name>
<protein>
    <submittedName>
        <fullName evidence="1">Uncharacterized protein</fullName>
    </submittedName>
</protein>
<dbReference type="EMBL" id="MU393664">
    <property type="protein sequence ID" value="KAI4859017.1"/>
    <property type="molecule type" value="Genomic_DNA"/>
</dbReference>
<evidence type="ECO:0000313" key="1">
    <source>
        <dbReference type="EMBL" id="KAI4859017.1"/>
    </source>
</evidence>
<accession>A0ACB9YII2</accession>
<sequence length="146" mass="16129">MKFSSITITLLSVAAGASAGCYKRGDGDNQGDGQFGKGLNEHKIIDSVAALLKGQYLSNEERQQCAMDTFQNKWKFYVKNTDGKPRDISEATVKDYLSREAYACQYGGKSKQEKVWEIISDPNPGECVSSNPNSRRSEDIAVEFEA</sequence>